<sequence>MTYTHMHFDPFSQSSFPLQIFWQSLRGLFILVFLNCWLGKQSMQNMFCLWYPASTTRGKLTAGPVPEYGLHNSHPVDSGLRRHLPGHMAQPDVNHGHYHCRSAHSPHSV</sequence>
<name>A0A9D4F654_DREPO</name>
<dbReference type="AlphaFoldDB" id="A0A9D4F654"/>
<gene>
    <name evidence="2" type="ORF">DPMN_145505</name>
</gene>
<keyword evidence="3" id="KW-1185">Reference proteome</keyword>
<comment type="caution">
    <text evidence="2">The sequence shown here is derived from an EMBL/GenBank/DDBJ whole genome shotgun (WGS) entry which is preliminary data.</text>
</comment>
<dbReference type="EMBL" id="JAIWYP010000007">
    <property type="protein sequence ID" value="KAH3792016.1"/>
    <property type="molecule type" value="Genomic_DNA"/>
</dbReference>
<evidence type="ECO:0000256" key="1">
    <source>
        <dbReference type="SAM" id="Phobius"/>
    </source>
</evidence>
<proteinExistence type="predicted"/>
<accession>A0A9D4F654</accession>
<keyword evidence="1" id="KW-0472">Membrane</keyword>
<evidence type="ECO:0000313" key="2">
    <source>
        <dbReference type="EMBL" id="KAH3792016.1"/>
    </source>
</evidence>
<reference evidence="2" key="2">
    <citation type="submission" date="2020-11" db="EMBL/GenBank/DDBJ databases">
        <authorList>
            <person name="McCartney M.A."/>
            <person name="Auch B."/>
            <person name="Kono T."/>
            <person name="Mallez S."/>
            <person name="Becker A."/>
            <person name="Gohl D.M."/>
            <person name="Silverstein K.A.T."/>
            <person name="Koren S."/>
            <person name="Bechman K.B."/>
            <person name="Herman A."/>
            <person name="Abrahante J.E."/>
            <person name="Garbe J."/>
        </authorList>
    </citation>
    <scope>NUCLEOTIDE SEQUENCE</scope>
    <source>
        <strain evidence="2">Duluth1</strain>
        <tissue evidence="2">Whole animal</tissue>
    </source>
</reference>
<reference evidence="2" key="1">
    <citation type="journal article" date="2019" name="bioRxiv">
        <title>The Genome of the Zebra Mussel, Dreissena polymorpha: A Resource for Invasive Species Research.</title>
        <authorList>
            <person name="McCartney M.A."/>
            <person name="Auch B."/>
            <person name="Kono T."/>
            <person name="Mallez S."/>
            <person name="Zhang Y."/>
            <person name="Obille A."/>
            <person name="Becker A."/>
            <person name="Abrahante J.E."/>
            <person name="Garbe J."/>
            <person name="Badalamenti J.P."/>
            <person name="Herman A."/>
            <person name="Mangelson H."/>
            <person name="Liachko I."/>
            <person name="Sullivan S."/>
            <person name="Sone E.D."/>
            <person name="Koren S."/>
            <person name="Silverstein K.A.T."/>
            <person name="Beckman K.B."/>
            <person name="Gohl D.M."/>
        </authorList>
    </citation>
    <scope>NUCLEOTIDE SEQUENCE</scope>
    <source>
        <strain evidence="2">Duluth1</strain>
        <tissue evidence="2">Whole animal</tissue>
    </source>
</reference>
<dbReference type="Proteomes" id="UP000828390">
    <property type="component" value="Unassembled WGS sequence"/>
</dbReference>
<keyword evidence="1" id="KW-0812">Transmembrane</keyword>
<organism evidence="2 3">
    <name type="scientific">Dreissena polymorpha</name>
    <name type="common">Zebra mussel</name>
    <name type="synonym">Mytilus polymorpha</name>
    <dbReference type="NCBI Taxonomy" id="45954"/>
    <lineage>
        <taxon>Eukaryota</taxon>
        <taxon>Metazoa</taxon>
        <taxon>Spiralia</taxon>
        <taxon>Lophotrochozoa</taxon>
        <taxon>Mollusca</taxon>
        <taxon>Bivalvia</taxon>
        <taxon>Autobranchia</taxon>
        <taxon>Heteroconchia</taxon>
        <taxon>Euheterodonta</taxon>
        <taxon>Imparidentia</taxon>
        <taxon>Neoheterodontei</taxon>
        <taxon>Myida</taxon>
        <taxon>Dreissenoidea</taxon>
        <taxon>Dreissenidae</taxon>
        <taxon>Dreissena</taxon>
    </lineage>
</organism>
<keyword evidence="1" id="KW-1133">Transmembrane helix</keyword>
<protein>
    <submittedName>
        <fullName evidence="2">Uncharacterized protein</fullName>
    </submittedName>
</protein>
<evidence type="ECO:0000313" key="3">
    <source>
        <dbReference type="Proteomes" id="UP000828390"/>
    </source>
</evidence>
<feature type="transmembrane region" description="Helical" evidence="1">
    <location>
        <begin position="20"/>
        <end position="38"/>
    </location>
</feature>